<feature type="transmembrane region" description="Helical" evidence="2">
    <location>
        <begin position="80"/>
        <end position="99"/>
    </location>
</feature>
<dbReference type="InterPro" id="IPR057514">
    <property type="entry name" value="NTF2_SigF"/>
</dbReference>
<keyword evidence="2" id="KW-0472">Membrane</keyword>
<feature type="transmembrane region" description="Helical" evidence="2">
    <location>
        <begin position="150"/>
        <end position="173"/>
    </location>
</feature>
<keyword evidence="2" id="KW-0812">Transmembrane</keyword>
<feature type="region of interest" description="Disordered" evidence="1">
    <location>
        <begin position="241"/>
        <end position="268"/>
    </location>
</feature>
<feature type="domain" description="SigF-like NTF2-like" evidence="3">
    <location>
        <begin position="1"/>
        <end position="168"/>
    </location>
</feature>
<dbReference type="PANTHER" id="PTHR35393">
    <property type="entry name" value="CHROMOSOME 1, WHOLE GENOME SHOTGUN SEQUENCE"/>
    <property type="match status" value="1"/>
</dbReference>
<dbReference type="Pfam" id="PF24840">
    <property type="entry name" value="NTF2_SigF"/>
    <property type="match status" value="1"/>
</dbReference>
<dbReference type="AlphaFoldDB" id="A0AAV9JLV9"/>
<proteinExistence type="predicted"/>
<dbReference type="PANTHER" id="PTHR35393:SF1">
    <property type="entry name" value="SNOAL-LIKE DOMAIN-CONTAINING PROTEIN"/>
    <property type="match status" value="1"/>
</dbReference>
<sequence length="268" mass="30383">MDDPIQDCHSVVHTLCQGSPKEQEEAINTYFTPNASFTHPFCRTSSFDGSRLLIHSIFRWYKIMSPKIDLKINSVAFDEVNLILYINISQVFAIWFVPFHRSPVTLTTMLHLTQPPNSRKYYIKSQNDLYQVDQFVRFFAPWGLGDAVVLFWQFWATIFCTILAVIFAPFAWLEQSYAEKRTTRAESRFMGFVERVEEKRMRGFGYGKGNAADGVAETAGQVANGVKSGIIEHGEAKRLMDSGAEGGGAAQDQGQQQQFGNMQVIRPN</sequence>
<keyword evidence="2" id="KW-1133">Transmembrane helix</keyword>
<evidence type="ECO:0000256" key="2">
    <source>
        <dbReference type="SAM" id="Phobius"/>
    </source>
</evidence>
<gene>
    <name evidence="4" type="ORF">LTR36_001959</name>
</gene>
<name>A0AAV9JLV9_9PEZI</name>
<dbReference type="Proteomes" id="UP001324427">
    <property type="component" value="Unassembled WGS sequence"/>
</dbReference>
<organism evidence="4 5">
    <name type="scientific">Oleoguttula mirabilis</name>
    <dbReference type="NCBI Taxonomy" id="1507867"/>
    <lineage>
        <taxon>Eukaryota</taxon>
        <taxon>Fungi</taxon>
        <taxon>Dikarya</taxon>
        <taxon>Ascomycota</taxon>
        <taxon>Pezizomycotina</taxon>
        <taxon>Dothideomycetes</taxon>
        <taxon>Dothideomycetidae</taxon>
        <taxon>Mycosphaerellales</taxon>
        <taxon>Teratosphaeriaceae</taxon>
        <taxon>Oleoguttula</taxon>
    </lineage>
</organism>
<feature type="compositionally biased region" description="Low complexity" evidence="1">
    <location>
        <begin position="250"/>
        <end position="260"/>
    </location>
</feature>
<evidence type="ECO:0000259" key="3">
    <source>
        <dbReference type="Pfam" id="PF24840"/>
    </source>
</evidence>
<evidence type="ECO:0000313" key="4">
    <source>
        <dbReference type="EMBL" id="KAK4546282.1"/>
    </source>
</evidence>
<comment type="caution">
    <text evidence="4">The sequence shown here is derived from an EMBL/GenBank/DDBJ whole genome shotgun (WGS) entry which is preliminary data.</text>
</comment>
<accession>A0AAV9JLV9</accession>
<evidence type="ECO:0000256" key="1">
    <source>
        <dbReference type="SAM" id="MobiDB-lite"/>
    </source>
</evidence>
<evidence type="ECO:0000313" key="5">
    <source>
        <dbReference type="Proteomes" id="UP001324427"/>
    </source>
</evidence>
<keyword evidence="5" id="KW-1185">Reference proteome</keyword>
<protein>
    <recommendedName>
        <fullName evidence="3">SigF-like NTF2-like domain-containing protein</fullName>
    </recommendedName>
</protein>
<dbReference type="EMBL" id="JAVFHQ010000015">
    <property type="protein sequence ID" value="KAK4546282.1"/>
    <property type="molecule type" value="Genomic_DNA"/>
</dbReference>
<reference evidence="4 5" key="1">
    <citation type="submission" date="2021-11" db="EMBL/GenBank/DDBJ databases">
        <title>Black yeast isolated from Biological Soil Crust.</title>
        <authorList>
            <person name="Kurbessoian T."/>
        </authorList>
    </citation>
    <scope>NUCLEOTIDE SEQUENCE [LARGE SCALE GENOMIC DNA]</scope>
    <source>
        <strain evidence="4 5">CCFEE 5522</strain>
    </source>
</reference>